<dbReference type="AlphaFoldDB" id="A0A0B6ZLN0"/>
<dbReference type="InterPro" id="IPR036236">
    <property type="entry name" value="Znf_C2H2_sf"/>
</dbReference>
<dbReference type="InterPro" id="IPR003604">
    <property type="entry name" value="Matrin/U1-like-C_Znf_C2H2"/>
</dbReference>
<evidence type="ECO:0000256" key="2">
    <source>
        <dbReference type="ARBA" id="ARBA00022771"/>
    </source>
</evidence>
<evidence type="ECO:0000259" key="5">
    <source>
        <dbReference type="PROSITE" id="PS50103"/>
    </source>
</evidence>
<accession>A0A0B6ZLN0</accession>
<evidence type="ECO:0000256" key="4">
    <source>
        <dbReference type="PROSITE-ProRule" id="PRU00723"/>
    </source>
</evidence>
<keyword evidence="2 4" id="KW-0863">Zinc-finger</keyword>
<dbReference type="EMBL" id="HACG01021780">
    <property type="protein sequence ID" value="CEK68645.1"/>
    <property type="molecule type" value="Transcribed_RNA"/>
</dbReference>
<dbReference type="SUPFAM" id="SSF57667">
    <property type="entry name" value="beta-beta-alpha zinc fingers"/>
    <property type="match status" value="1"/>
</dbReference>
<reference evidence="6" key="1">
    <citation type="submission" date="2014-12" db="EMBL/GenBank/DDBJ databases">
        <title>Insight into the proteome of Arion vulgaris.</title>
        <authorList>
            <person name="Aradska J."/>
            <person name="Bulat T."/>
            <person name="Smidak R."/>
            <person name="Sarate P."/>
            <person name="Gangsoo J."/>
            <person name="Sialana F."/>
            <person name="Bilban M."/>
            <person name="Lubec G."/>
        </authorList>
    </citation>
    <scope>NUCLEOTIDE SEQUENCE</scope>
    <source>
        <tissue evidence="6">Skin</tissue>
    </source>
</reference>
<dbReference type="SUPFAM" id="SSF90229">
    <property type="entry name" value="CCCH zinc finger"/>
    <property type="match status" value="1"/>
</dbReference>
<dbReference type="InterPro" id="IPR000571">
    <property type="entry name" value="Znf_CCCH"/>
</dbReference>
<dbReference type="GO" id="GO:0003676">
    <property type="term" value="F:nucleic acid binding"/>
    <property type="evidence" value="ECO:0007669"/>
    <property type="project" value="InterPro"/>
</dbReference>
<dbReference type="SMART" id="SM00451">
    <property type="entry name" value="ZnF_U1"/>
    <property type="match status" value="1"/>
</dbReference>
<dbReference type="Gene3D" id="4.10.1000.10">
    <property type="entry name" value="Zinc finger, CCCH-type"/>
    <property type="match status" value="1"/>
</dbReference>
<dbReference type="InterPro" id="IPR036855">
    <property type="entry name" value="Znf_CCCH_sf"/>
</dbReference>
<dbReference type="InterPro" id="IPR013085">
    <property type="entry name" value="U1-CZ_Znf_C2H2"/>
</dbReference>
<dbReference type="GO" id="GO:0005689">
    <property type="term" value="C:U12-type spliceosomal complex"/>
    <property type="evidence" value="ECO:0007669"/>
    <property type="project" value="TreeGrafter"/>
</dbReference>
<keyword evidence="1 4" id="KW-0479">Metal-binding</keyword>
<dbReference type="PANTHER" id="PTHR16465:SF0">
    <property type="entry name" value="ZINC FINGER MATRIN-TYPE PROTEIN 5"/>
    <property type="match status" value="1"/>
</dbReference>
<dbReference type="PANTHER" id="PTHR16465">
    <property type="entry name" value="NUCLEASE-RELATED"/>
    <property type="match status" value="1"/>
</dbReference>
<dbReference type="GO" id="GO:0008270">
    <property type="term" value="F:zinc ion binding"/>
    <property type="evidence" value="ECO:0007669"/>
    <property type="project" value="UniProtKB-KW"/>
</dbReference>
<evidence type="ECO:0000256" key="3">
    <source>
        <dbReference type="ARBA" id="ARBA00022833"/>
    </source>
</evidence>
<dbReference type="Gene3D" id="3.30.160.60">
    <property type="entry name" value="Classic Zinc Finger"/>
    <property type="match status" value="1"/>
</dbReference>
<name>A0A0B6ZLN0_9EUPU</name>
<sequence length="182" mass="21564">MGKRYYCEYCDKSFADNPISRKTHLTGNSHLQIRKAHYDALRDEKDILNEDRNKKPCRAYLSTGECKFGDRCQYSHLTNEDRARLSDHIAVKEELTQSRLRGKSNSKTDLKESLNKWTENLIKRQKLEKDMKEEPDRVKTREIYLPEYKLAECLQSFPNIPPSLLPPERKEILSSHYVEWGW</sequence>
<evidence type="ECO:0000313" key="6">
    <source>
        <dbReference type="EMBL" id="CEK68645.1"/>
    </source>
</evidence>
<dbReference type="Pfam" id="PF06220">
    <property type="entry name" value="zf-U1"/>
    <property type="match status" value="1"/>
</dbReference>
<dbReference type="Pfam" id="PF00642">
    <property type="entry name" value="zf-CCCH"/>
    <property type="match status" value="1"/>
</dbReference>
<feature type="zinc finger region" description="C3H1-type" evidence="4">
    <location>
        <begin position="51"/>
        <end position="79"/>
    </location>
</feature>
<protein>
    <recommendedName>
        <fullName evidence="5">C3H1-type domain-containing protein</fullName>
    </recommendedName>
</protein>
<feature type="domain" description="C3H1-type" evidence="5">
    <location>
        <begin position="51"/>
        <end position="79"/>
    </location>
</feature>
<dbReference type="PROSITE" id="PS50103">
    <property type="entry name" value="ZF_C3H1"/>
    <property type="match status" value="1"/>
</dbReference>
<keyword evidence="3 4" id="KW-0862">Zinc</keyword>
<evidence type="ECO:0000256" key="1">
    <source>
        <dbReference type="ARBA" id="ARBA00022723"/>
    </source>
</evidence>
<proteinExistence type="predicted"/>
<organism evidence="6">
    <name type="scientific">Arion vulgaris</name>
    <dbReference type="NCBI Taxonomy" id="1028688"/>
    <lineage>
        <taxon>Eukaryota</taxon>
        <taxon>Metazoa</taxon>
        <taxon>Spiralia</taxon>
        <taxon>Lophotrochozoa</taxon>
        <taxon>Mollusca</taxon>
        <taxon>Gastropoda</taxon>
        <taxon>Heterobranchia</taxon>
        <taxon>Euthyneura</taxon>
        <taxon>Panpulmonata</taxon>
        <taxon>Eupulmonata</taxon>
        <taxon>Stylommatophora</taxon>
        <taxon>Helicina</taxon>
        <taxon>Arionoidea</taxon>
        <taxon>Arionidae</taxon>
        <taxon>Arion</taxon>
    </lineage>
</organism>
<gene>
    <name evidence="6" type="primary">ORF67121</name>
</gene>
<dbReference type="SMART" id="SM00356">
    <property type="entry name" value="ZnF_C3H1"/>
    <property type="match status" value="1"/>
</dbReference>